<proteinExistence type="predicted"/>
<protein>
    <recommendedName>
        <fullName evidence="1">F-box domain-containing protein</fullName>
    </recommendedName>
</protein>
<dbReference type="CDD" id="cd09917">
    <property type="entry name" value="F-box_SF"/>
    <property type="match status" value="1"/>
</dbReference>
<dbReference type="EMBL" id="JASBNA010000053">
    <property type="protein sequence ID" value="KAK7679973.1"/>
    <property type="molecule type" value="Genomic_DNA"/>
</dbReference>
<reference evidence="2 3" key="1">
    <citation type="submission" date="2022-09" db="EMBL/GenBank/DDBJ databases">
        <authorList>
            <person name="Palmer J.M."/>
        </authorList>
    </citation>
    <scope>NUCLEOTIDE SEQUENCE [LARGE SCALE GENOMIC DNA]</scope>
    <source>
        <strain evidence="2 3">DSM 7382</strain>
    </source>
</reference>
<dbReference type="SMART" id="SM00256">
    <property type="entry name" value="FBOX"/>
    <property type="match status" value="1"/>
</dbReference>
<evidence type="ECO:0000313" key="2">
    <source>
        <dbReference type="EMBL" id="KAK7679973.1"/>
    </source>
</evidence>
<evidence type="ECO:0000313" key="3">
    <source>
        <dbReference type="Proteomes" id="UP001385951"/>
    </source>
</evidence>
<dbReference type="Proteomes" id="UP001385951">
    <property type="component" value="Unassembled WGS sequence"/>
</dbReference>
<name>A0AAW0FE93_9APHY</name>
<gene>
    <name evidence="2" type="ORF">QCA50_016919</name>
</gene>
<organism evidence="2 3">
    <name type="scientific">Cerrena zonata</name>
    <dbReference type="NCBI Taxonomy" id="2478898"/>
    <lineage>
        <taxon>Eukaryota</taxon>
        <taxon>Fungi</taxon>
        <taxon>Dikarya</taxon>
        <taxon>Basidiomycota</taxon>
        <taxon>Agaricomycotina</taxon>
        <taxon>Agaricomycetes</taxon>
        <taxon>Polyporales</taxon>
        <taxon>Cerrenaceae</taxon>
        <taxon>Cerrena</taxon>
    </lineage>
</organism>
<dbReference type="Pfam" id="PF00646">
    <property type="entry name" value="F-box"/>
    <property type="match status" value="1"/>
</dbReference>
<dbReference type="InterPro" id="IPR001810">
    <property type="entry name" value="F-box_dom"/>
</dbReference>
<dbReference type="AlphaFoldDB" id="A0AAW0FE93"/>
<dbReference type="SUPFAM" id="SSF81383">
    <property type="entry name" value="F-box domain"/>
    <property type="match status" value="1"/>
</dbReference>
<comment type="caution">
    <text evidence="2">The sequence shown here is derived from an EMBL/GenBank/DDBJ whole genome shotgun (WGS) entry which is preliminary data.</text>
</comment>
<accession>A0AAW0FE93</accession>
<dbReference type="Gene3D" id="1.20.1280.50">
    <property type="match status" value="1"/>
</dbReference>
<evidence type="ECO:0000259" key="1">
    <source>
        <dbReference type="PROSITE" id="PS50181"/>
    </source>
</evidence>
<keyword evidence="3" id="KW-1185">Reference proteome</keyword>
<sequence length="645" mass="75220">MVRPEKTTRSRSRIGSLREMLQMPLDILLEIFRHLTPGDLLILSRTSKPFRRLLMNPESSFIWKDSRDNVPDMPDCPSFLSEQAYANLWFGYHCNNCGKPKGRVKFWDLGVRYCPFCQGKLFDSSTGVYLDLLSFNEGSLFPIPDEIIHNISGTEITFLRHKLTIENLKKRWGEIESDDQLQDAIAEYRMWRDERVEFAQACKAWLSRRKNIRKEELVQLRSNRMEEVCRRLENLGRGEDLAYSNQRYGKGYGPLWAIRNIEQPDPWTDISWKKMEREILEVMDKIRIERLFAIRRAAIEPRAKLFQKVLIPWRRSVGIISPHTHDLLLIPEVRSLIDVPPDGKGSEAMPVAREDLEKLEPVLYRYHREWKQEQLETITERVSSGFKLPYCSTGPFALAVSQFFTCSVCSRAFSFPHVLLHSCTRSPYQEQQDTYESVIVHLTCHDRTTPRSIVLADRLRDVIVACGQDPATVTTDEMDALDVRLECGSCRVVGVLDVYNWREAFRHSQDNTTRHQSWYLPKRPPAWRQVTSTYTLLIKELESHLISNIEREKGGWICAHCPRNLRFDLLQNFHTTSNTHIEIISHLATVHAIHDPTENDYYSNQWQHPAAHYVSLIWQAPVSRQLQSKITNGEARIIDLFPDTR</sequence>
<dbReference type="InterPro" id="IPR036047">
    <property type="entry name" value="F-box-like_dom_sf"/>
</dbReference>
<dbReference type="PROSITE" id="PS50181">
    <property type="entry name" value="FBOX"/>
    <property type="match status" value="1"/>
</dbReference>
<feature type="domain" description="F-box" evidence="1">
    <location>
        <begin position="17"/>
        <end position="66"/>
    </location>
</feature>